<dbReference type="SUPFAM" id="SSF54001">
    <property type="entry name" value="Cysteine proteinases"/>
    <property type="match status" value="1"/>
</dbReference>
<comment type="function">
    <text evidence="11">Cysteine protease that plays a key role in autophagy by mediating both proteolytic activation and delipidation of ATG8 family proteins.</text>
</comment>
<dbReference type="GO" id="GO:0005737">
    <property type="term" value="C:cytoplasm"/>
    <property type="evidence" value="ECO:0007669"/>
    <property type="project" value="UniProtKB-SubCell"/>
</dbReference>
<keyword evidence="7" id="KW-0788">Thiol protease</keyword>
<dbReference type="GO" id="GO:0019786">
    <property type="term" value="F:protein-phosphatidylethanolamide deconjugating activity"/>
    <property type="evidence" value="ECO:0007669"/>
    <property type="project" value="InterPro"/>
</dbReference>
<reference evidence="14" key="1">
    <citation type="submission" date="2007-12" db="EMBL/GenBank/DDBJ databases">
        <title>Annotation of Entamoeba dispar SAW760.</title>
        <authorList>
            <person name="Lorenzi H."/>
            <person name="Inman J."/>
            <person name="Schobel S."/>
            <person name="Amedeo P."/>
            <person name="Caler E."/>
        </authorList>
    </citation>
    <scope>NUCLEOTIDE SEQUENCE [LARGE SCALE GENOMIC DNA]</scope>
    <source>
        <strain evidence="14">ATCC PRA-260 / SAW760</strain>
    </source>
</reference>
<dbReference type="EMBL" id="DS550467">
    <property type="protein sequence ID" value="EDR22930.1"/>
    <property type="molecule type" value="Genomic_DNA"/>
</dbReference>
<evidence type="ECO:0000256" key="5">
    <source>
        <dbReference type="ARBA" id="ARBA00022670"/>
    </source>
</evidence>
<dbReference type="InterPro" id="IPR046792">
    <property type="entry name" value="Peptidase_C54_cat"/>
</dbReference>
<organism evidence="14">
    <name type="scientific">Entamoeba dispar (strain ATCC PRA-260 / SAW760)</name>
    <dbReference type="NCBI Taxonomy" id="370354"/>
    <lineage>
        <taxon>Eukaryota</taxon>
        <taxon>Amoebozoa</taxon>
        <taxon>Evosea</taxon>
        <taxon>Archamoebae</taxon>
        <taxon>Mastigamoebida</taxon>
        <taxon>Entamoebidae</taxon>
        <taxon>Entamoeba</taxon>
    </lineage>
</organism>
<dbReference type="OMA" id="PDETFHC"/>
<evidence type="ECO:0000256" key="7">
    <source>
        <dbReference type="ARBA" id="ARBA00022807"/>
    </source>
</evidence>
<keyword evidence="4 11" id="KW-0963">Cytoplasm</keyword>
<dbReference type="GO" id="GO:0004197">
    <property type="term" value="F:cysteine-type endopeptidase activity"/>
    <property type="evidence" value="ECO:0007669"/>
    <property type="project" value="TreeGrafter"/>
</dbReference>
<sequence length="332" mass="38144">MEVGSLNVIEAIALGENETEIPKKRENKKDIDEFARHTIWITYRKNMPLIKEKTTDSGWGCMIRSLQMVLAQTFLSIVLGNNWKYENNCMNTERNIFHIKSIINLFGDSTGSLFSIHRLVARASTRGVTEGQWWGPSFASDIAAEHINEMRVFRTRGYVAKLGSIVGPKIEELSKDEVGFNPCIIFVPLRLGPESPENEFRPLLKTIFDIPQCMGMIGGKPGYAHYFHTFDGTNLYFLDPHTTQNAIDMKGDWSYQSYFCKDNKSMNYSKIDPSISLVFLVKHVNDYEHFKKSFENKTFSKLFIFKNEIEKKLNSDDFISLDDDDIDLINSI</sequence>
<dbReference type="PANTHER" id="PTHR22624">
    <property type="entry name" value="CYSTEINE PROTEASE ATG4"/>
    <property type="match status" value="1"/>
</dbReference>
<dbReference type="PANTHER" id="PTHR22624:SF49">
    <property type="entry name" value="CYSTEINE PROTEASE"/>
    <property type="match status" value="1"/>
</dbReference>
<evidence type="ECO:0000256" key="11">
    <source>
        <dbReference type="RuleBase" id="RU363115"/>
    </source>
</evidence>
<dbReference type="GO" id="GO:0000423">
    <property type="term" value="P:mitophagy"/>
    <property type="evidence" value="ECO:0007669"/>
    <property type="project" value="TreeGrafter"/>
</dbReference>
<evidence type="ECO:0000313" key="14">
    <source>
        <dbReference type="Proteomes" id="UP000008076"/>
    </source>
</evidence>
<evidence type="ECO:0000256" key="3">
    <source>
        <dbReference type="ARBA" id="ARBA00022448"/>
    </source>
</evidence>
<dbReference type="GO" id="GO:0035973">
    <property type="term" value="P:aggrephagy"/>
    <property type="evidence" value="ECO:0007669"/>
    <property type="project" value="TreeGrafter"/>
</dbReference>
<dbReference type="OrthoDB" id="2960936at2759"/>
<evidence type="ECO:0000256" key="8">
    <source>
        <dbReference type="ARBA" id="ARBA00022927"/>
    </source>
</evidence>
<dbReference type="InterPro" id="IPR005078">
    <property type="entry name" value="Peptidase_C54"/>
</dbReference>
<dbReference type="AlphaFoldDB" id="B0ERB2"/>
<name>B0ERB2_ENTDS</name>
<evidence type="ECO:0000259" key="12">
    <source>
        <dbReference type="Pfam" id="PF03416"/>
    </source>
</evidence>
<comment type="similarity">
    <text evidence="2 11">Belongs to the peptidase C54 family.</text>
</comment>
<accession>B0ERB2</accession>
<dbReference type="Proteomes" id="UP000008076">
    <property type="component" value="Unassembled WGS sequence"/>
</dbReference>
<gene>
    <name evidence="13" type="ORF">EDI_025110</name>
</gene>
<protein>
    <recommendedName>
        <fullName evidence="11">Cysteine protease</fullName>
        <ecNumber evidence="11">3.4.22.-</ecNumber>
    </recommendedName>
</protein>
<dbReference type="RefSeq" id="XP_001740639.1">
    <property type="nucleotide sequence ID" value="XM_001740587.1"/>
</dbReference>
<dbReference type="GO" id="GO:0016491">
    <property type="term" value="F:oxidoreductase activity"/>
    <property type="evidence" value="ECO:0007669"/>
    <property type="project" value="UniProtKB-KW"/>
</dbReference>
<dbReference type="KEGG" id="edi:EDI_025110"/>
<keyword evidence="14" id="KW-1185">Reference proteome</keyword>
<proteinExistence type="inferred from homology"/>
<dbReference type="GO" id="GO:0034727">
    <property type="term" value="P:piecemeal microautophagy of the nucleus"/>
    <property type="evidence" value="ECO:0007669"/>
    <property type="project" value="TreeGrafter"/>
</dbReference>
<dbReference type="eggNOG" id="KOG2674">
    <property type="taxonomic scope" value="Eukaryota"/>
</dbReference>
<keyword evidence="13" id="KW-0560">Oxidoreductase</keyword>
<keyword evidence="5 11" id="KW-0645">Protease</keyword>
<evidence type="ECO:0000313" key="13">
    <source>
        <dbReference type="EMBL" id="EDR22930.1"/>
    </source>
</evidence>
<dbReference type="GO" id="GO:0015031">
    <property type="term" value="P:protein transport"/>
    <property type="evidence" value="ECO:0007669"/>
    <property type="project" value="UniProtKB-KW"/>
</dbReference>
<keyword evidence="6 11" id="KW-0378">Hydrolase</keyword>
<dbReference type="InterPro" id="IPR038765">
    <property type="entry name" value="Papain-like_cys_pep_sf"/>
</dbReference>
<dbReference type="GO" id="GO:0000045">
    <property type="term" value="P:autophagosome assembly"/>
    <property type="evidence" value="ECO:0007669"/>
    <property type="project" value="TreeGrafter"/>
</dbReference>
<evidence type="ECO:0000256" key="2">
    <source>
        <dbReference type="ARBA" id="ARBA00010958"/>
    </source>
</evidence>
<comment type="catalytic activity">
    <reaction evidence="10">
        <text>[protein]-C-terminal L-amino acid-glycyl-phosphatidylethanolamide + H2O = [protein]-C-terminal L-amino acid-glycine + a 1,2-diacyl-sn-glycero-3-phosphoethanolamine</text>
        <dbReference type="Rhea" id="RHEA:67548"/>
        <dbReference type="Rhea" id="RHEA-COMP:17323"/>
        <dbReference type="Rhea" id="RHEA-COMP:17324"/>
        <dbReference type="ChEBI" id="CHEBI:15377"/>
        <dbReference type="ChEBI" id="CHEBI:64612"/>
        <dbReference type="ChEBI" id="CHEBI:172940"/>
        <dbReference type="ChEBI" id="CHEBI:172941"/>
    </reaction>
    <physiologicalReaction direction="left-to-right" evidence="10">
        <dbReference type="Rhea" id="RHEA:67549"/>
    </physiologicalReaction>
</comment>
<dbReference type="EC" id="3.4.22.-" evidence="11"/>
<dbReference type="VEuPathDB" id="AmoebaDB:EDI_025110"/>
<keyword evidence="3" id="KW-0813">Transport</keyword>
<keyword evidence="9 11" id="KW-0072">Autophagy</keyword>
<evidence type="ECO:0000256" key="10">
    <source>
        <dbReference type="ARBA" id="ARBA00029362"/>
    </source>
</evidence>
<keyword evidence="8 11" id="KW-0653">Protein transport</keyword>
<evidence type="ECO:0000256" key="4">
    <source>
        <dbReference type="ARBA" id="ARBA00022490"/>
    </source>
</evidence>
<dbReference type="Pfam" id="PF03416">
    <property type="entry name" value="Peptidase_C54"/>
    <property type="match status" value="1"/>
</dbReference>
<feature type="domain" description="Peptidase C54 catalytic" evidence="12">
    <location>
        <begin position="31"/>
        <end position="292"/>
    </location>
</feature>
<dbReference type="GO" id="GO:0016485">
    <property type="term" value="P:protein processing"/>
    <property type="evidence" value="ECO:0007669"/>
    <property type="project" value="TreeGrafter"/>
</dbReference>
<dbReference type="GeneID" id="5885810"/>
<comment type="subcellular location">
    <subcellularLocation>
        <location evidence="1 11">Cytoplasm</location>
    </subcellularLocation>
</comment>
<evidence type="ECO:0000256" key="9">
    <source>
        <dbReference type="ARBA" id="ARBA00023006"/>
    </source>
</evidence>
<evidence type="ECO:0000256" key="1">
    <source>
        <dbReference type="ARBA" id="ARBA00004496"/>
    </source>
</evidence>
<evidence type="ECO:0000256" key="6">
    <source>
        <dbReference type="ARBA" id="ARBA00022801"/>
    </source>
</evidence>